<dbReference type="EMBL" id="SUNH01000007">
    <property type="protein sequence ID" value="TJZ85833.1"/>
    <property type="molecule type" value="Genomic_DNA"/>
</dbReference>
<dbReference type="AlphaFoldDB" id="A0A4U0QUL3"/>
<protein>
    <submittedName>
        <fullName evidence="1">Uncharacterized protein</fullName>
    </submittedName>
</protein>
<dbReference type="Proteomes" id="UP000306223">
    <property type="component" value="Unassembled WGS sequence"/>
</dbReference>
<sequence>MARIALRGFTGESPRTEPYYLPEQAATVALDAAMRGGSLTPFRANSDPVVVFETNRQTIYLHGAEWLAWNTDADPVPGPVAQDRLYISFANTAPIIRVDGAEYPLHLGRPGAKPTLTRQGTFDADTAELVAYAFTWVTSLGEESGPSPVSAPILWSPGTTITVGSLPATPPAGRLVTQKRIYRSVTSTSGATELFFVAEIPATDVTYIHDIATAPIAEAIPTADFNAAPTNLRGLTGLPNGFMAGFAGKELFFSEPFQPHAWPNKYRQTMNDTIIGLAAFGTVLAVLTTGNPVTLQGMHPDQLTAEKVEQPFPCMSKRGIVDMGYSAVFPSSDGLVSISSQGGQLISDSIWTREQWLALQPTTFIAARIGTFYAFSYIPLGGGARKMAMIDPASPQPTLLPVSDGSSAVYTQISSGNSFILGTDMRSVRRFDNPSSAKRSFTWRSKPFRLPFARSMGAIRVDARAAAGETMTTRIYADGVLRHTTTRINEPVRLPAGEFTDWQIEMTGTATVMQLAMAQSLAELG</sequence>
<organism evidence="1 2">
    <name type="scientific">Paracoccus hibiscisoli</name>
    <dbReference type="NCBI Taxonomy" id="2023261"/>
    <lineage>
        <taxon>Bacteria</taxon>
        <taxon>Pseudomonadati</taxon>
        <taxon>Pseudomonadota</taxon>
        <taxon>Alphaproteobacteria</taxon>
        <taxon>Rhodobacterales</taxon>
        <taxon>Paracoccaceae</taxon>
        <taxon>Paracoccus</taxon>
    </lineage>
</organism>
<reference evidence="1 2" key="1">
    <citation type="submission" date="2019-04" db="EMBL/GenBank/DDBJ databases">
        <authorList>
            <person name="Li J."/>
        </authorList>
    </citation>
    <scope>NUCLEOTIDE SEQUENCE [LARGE SCALE GENOMIC DNA]</scope>
    <source>
        <strain evidence="1 2">CCTCC AB2016182</strain>
    </source>
</reference>
<name>A0A4U0QUL3_9RHOB</name>
<dbReference type="OrthoDB" id="8871616at2"/>
<evidence type="ECO:0000313" key="2">
    <source>
        <dbReference type="Proteomes" id="UP000306223"/>
    </source>
</evidence>
<dbReference type="RefSeq" id="WP_136855758.1">
    <property type="nucleotide sequence ID" value="NZ_SUNH01000007.1"/>
</dbReference>
<comment type="caution">
    <text evidence="1">The sequence shown here is derived from an EMBL/GenBank/DDBJ whole genome shotgun (WGS) entry which is preliminary data.</text>
</comment>
<gene>
    <name evidence="1" type="ORF">FA740_05380</name>
</gene>
<keyword evidence="2" id="KW-1185">Reference proteome</keyword>
<accession>A0A4U0QUL3</accession>
<proteinExistence type="predicted"/>
<evidence type="ECO:0000313" key="1">
    <source>
        <dbReference type="EMBL" id="TJZ85833.1"/>
    </source>
</evidence>